<reference evidence="9" key="2">
    <citation type="submission" date="2014-08" db="EMBL/GenBank/DDBJ databases">
        <authorList>
            <person name="Wibberg D."/>
        </authorList>
    </citation>
    <scope>NUCLEOTIDE SEQUENCE</scope>
</reference>
<dbReference type="PANTHER" id="PTHR11880:SF2">
    <property type="entry name" value="SMALL RIBOSOMAL SUBUNIT PROTEIN US19"/>
    <property type="match status" value="1"/>
</dbReference>
<name>A0A090I188_METFO</name>
<evidence type="ECO:0000313" key="8">
    <source>
        <dbReference type="EMBL" id="AIS31230.1"/>
    </source>
</evidence>
<dbReference type="Pfam" id="PF00203">
    <property type="entry name" value="Ribosomal_S19"/>
    <property type="match status" value="1"/>
</dbReference>
<dbReference type="STRING" id="2162.BRM9_0403"/>
<dbReference type="GeneID" id="82848677"/>
<evidence type="ECO:0000256" key="1">
    <source>
        <dbReference type="ARBA" id="ARBA00003239"/>
    </source>
</evidence>
<dbReference type="AlphaFoldDB" id="A0A090I188"/>
<dbReference type="HAMAP" id="MF_00531">
    <property type="entry name" value="Ribosomal_uS19"/>
    <property type="match status" value="1"/>
</dbReference>
<dbReference type="PIRSF" id="PIRSF002144">
    <property type="entry name" value="Ribosomal_S19"/>
    <property type="match status" value="1"/>
</dbReference>
<keyword evidence="12" id="KW-1185">Reference proteome</keyword>
<dbReference type="KEGG" id="mfc:BRM9_0403"/>
<comment type="similarity">
    <text evidence="2 6 7">Belongs to the universal ribosomal protein uS19 family.</text>
</comment>
<dbReference type="SUPFAM" id="SSF54570">
    <property type="entry name" value="Ribosomal protein S19"/>
    <property type="match status" value="1"/>
</dbReference>
<evidence type="ECO:0000256" key="6">
    <source>
        <dbReference type="HAMAP-Rule" id="MF_00531"/>
    </source>
</evidence>
<dbReference type="Gene3D" id="3.30.860.10">
    <property type="entry name" value="30s Ribosomal Protein S19, Chain A"/>
    <property type="match status" value="1"/>
</dbReference>
<dbReference type="PANTHER" id="PTHR11880">
    <property type="entry name" value="RIBOSOMAL PROTEIN S19P FAMILY MEMBER"/>
    <property type="match status" value="1"/>
</dbReference>
<evidence type="ECO:0000256" key="2">
    <source>
        <dbReference type="ARBA" id="ARBA00007345"/>
    </source>
</evidence>
<dbReference type="Proteomes" id="UP000062768">
    <property type="component" value="Chromosome I"/>
</dbReference>
<dbReference type="Proteomes" id="UP000029661">
    <property type="component" value="Chromosome"/>
</dbReference>
<dbReference type="EMBL" id="CP006933">
    <property type="protein sequence ID" value="AIS31230.1"/>
    <property type="molecule type" value="Genomic_DNA"/>
</dbReference>
<proteinExistence type="inferred from homology"/>
<dbReference type="InterPro" id="IPR020934">
    <property type="entry name" value="Ribosomal_uS19_CS"/>
</dbReference>
<dbReference type="PATRIC" id="fig|2162.10.peg.1503"/>
<evidence type="ECO:0000256" key="3">
    <source>
        <dbReference type="ARBA" id="ARBA00022980"/>
    </source>
</evidence>
<accession>A0A090I188</accession>
<dbReference type="GO" id="GO:0006412">
    <property type="term" value="P:translation"/>
    <property type="evidence" value="ECO:0007669"/>
    <property type="project" value="UniProtKB-UniRule"/>
</dbReference>
<evidence type="ECO:0000256" key="4">
    <source>
        <dbReference type="ARBA" id="ARBA00023274"/>
    </source>
</evidence>
<dbReference type="OrthoDB" id="30559at2157"/>
<evidence type="ECO:0000256" key="5">
    <source>
        <dbReference type="ARBA" id="ARBA00035163"/>
    </source>
</evidence>
<sequence>MARKVFKYRGYTLEELQQMPLDNVIQLFPARQRRSLKKGFLPRQKKVLEKIRKIKKEGDKGGRPKIIRTHCRDMIVLPEMVGMTFGIYNGKEFVDVQIQPEMIGCYFGEFAVTRQRVQHGDPGMGATRSSMFVPLK</sequence>
<dbReference type="PRINTS" id="PR00975">
    <property type="entry name" value="RIBOSOMALS19"/>
</dbReference>
<comment type="function">
    <text evidence="1 6">Protein S19 forms a complex with S13 that binds strongly to the 16S ribosomal RNA.</text>
</comment>
<dbReference type="PROSITE" id="PS00323">
    <property type="entry name" value="RIBOSOMAL_S19"/>
    <property type="match status" value="1"/>
</dbReference>
<evidence type="ECO:0000313" key="12">
    <source>
        <dbReference type="Proteomes" id="UP000062768"/>
    </source>
</evidence>
<dbReference type="InterPro" id="IPR002222">
    <property type="entry name" value="Ribosomal_uS19"/>
</dbReference>
<evidence type="ECO:0000313" key="11">
    <source>
        <dbReference type="EMBL" id="MBF4474431.1"/>
    </source>
</evidence>
<evidence type="ECO:0000256" key="7">
    <source>
        <dbReference type="RuleBase" id="RU003485"/>
    </source>
</evidence>
<organism evidence="9">
    <name type="scientific">Methanobacterium formicicum</name>
    <dbReference type="NCBI Taxonomy" id="2162"/>
    <lineage>
        <taxon>Archaea</taxon>
        <taxon>Methanobacteriati</taxon>
        <taxon>Methanobacteriota</taxon>
        <taxon>Methanomada group</taxon>
        <taxon>Methanobacteria</taxon>
        <taxon>Methanobacteriales</taxon>
        <taxon>Methanobacteriaceae</taxon>
        <taxon>Methanobacterium</taxon>
    </lineage>
</organism>
<keyword evidence="6" id="KW-0694">RNA-binding</keyword>
<dbReference type="InterPro" id="IPR023575">
    <property type="entry name" value="Ribosomal_uS19_SF"/>
</dbReference>
<dbReference type="EMBL" id="JADIIL010000013">
    <property type="protein sequence ID" value="MBF4474431.1"/>
    <property type="molecule type" value="Genomic_DNA"/>
</dbReference>
<dbReference type="RefSeq" id="WP_048072002.1">
    <property type="nucleotide sequence ID" value="NZ_CALCVY010000102.1"/>
</dbReference>
<gene>
    <name evidence="9" type="primary">rps19</name>
    <name evidence="6" type="synonym">rps19p</name>
    <name evidence="11" type="synonym">rpsS</name>
    <name evidence="8" type="ORF">BRM9_0403</name>
    <name evidence="9" type="ORF">DSM1535_0330</name>
    <name evidence="11" type="ORF">ISP06_03020</name>
    <name evidence="10" type="ORF">MB9_1439</name>
</gene>
<dbReference type="InterPro" id="IPR005713">
    <property type="entry name" value="Ribosomal_uS19_euk/arc"/>
</dbReference>
<evidence type="ECO:0000313" key="9">
    <source>
        <dbReference type="EMBL" id="CEA12693.1"/>
    </source>
</evidence>
<dbReference type="GO" id="GO:0000028">
    <property type="term" value="P:ribosomal small subunit assembly"/>
    <property type="evidence" value="ECO:0007669"/>
    <property type="project" value="TreeGrafter"/>
</dbReference>
<dbReference type="GO" id="GO:0019843">
    <property type="term" value="F:rRNA binding"/>
    <property type="evidence" value="ECO:0007669"/>
    <property type="project" value="UniProtKB-UniRule"/>
</dbReference>
<dbReference type="NCBIfam" id="NF003121">
    <property type="entry name" value="PRK04038.1"/>
    <property type="match status" value="1"/>
</dbReference>
<keyword evidence="4 6" id="KW-0687">Ribonucleoprotein</keyword>
<dbReference type="NCBIfam" id="TIGR01025">
    <property type="entry name" value="uS19_arch"/>
    <property type="match status" value="1"/>
</dbReference>
<dbReference type="KEGG" id="mfi:DSM1535_0330"/>
<reference evidence="10" key="3">
    <citation type="submission" date="2014-09" db="EMBL/GenBank/DDBJ databases">
        <authorList>
            <person name="Bishop-Lilly K.A."/>
            <person name="Broomall S.M."/>
            <person name="Chain P.S."/>
            <person name="Chertkov O."/>
            <person name="Coyne S.R."/>
            <person name="Daligault H.E."/>
            <person name="Davenport K.W."/>
            <person name="Erkkila T."/>
            <person name="Frey K.G."/>
            <person name="Gibbons H.S."/>
            <person name="Gu W."/>
            <person name="Jaissle J."/>
            <person name="Johnson S.L."/>
            <person name="Koroleva G.I."/>
            <person name="Ladner J.T."/>
            <person name="Lo C.-C."/>
            <person name="Minogue T.D."/>
            <person name="Munk C."/>
            <person name="Palacios G.F."/>
            <person name="Redden C.L."/>
            <person name="Rosenzweig C.N."/>
            <person name="Scholz M.B."/>
            <person name="Teshima H."/>
            <person name="Xu Y."/>
        </authorList>
    </citation>
    <scope>NUCLEOTIDE SEQUENCE</scope>
    <source>
        <strain evidence="10">Mb9</strain>
    </source>
</reference>
<protein>
    <recommendedName>
        <fullName evidence="5 6">Small ribosomal subunit protein uS19</fullName>
    </recommendedName>
</protein>
<evidence type="ECO:0000313" key="10">
    <source>
        <dbReference type="EMBL" id="CEL25075.1"/>
    </source>
</evidence>
<keyword evidence="6" id="KW-0699">rRNA-binding</keyword>
<dbReference type="FunFam" id="3.30.860.10:FF:000002">
    <property type="entry name" value="40S ribosomal protein S15"/>
    <property type="match status" value="1"/>
</dbReference>
<keyword evidence="3 6" id="KW-0689">Ribosomal protein</keyword>
<reference evidence="11" key="4">
    <citation type="submission" date="2020-10" db="EMBL/GenBank/DDBJ databases">
        <title>Dehalococcoides mccartyi of a TCE/Cr reducing biochatode.</title>
        <authorList>
            <person name="Matturro B."/>
        </authorList>
    </citation>
    <scope>NUCLEOTIDE SEQUENCE</scope>
    <source>
        <strain evidence="11">Bin2</strain>
    </source>
</reference>
<dbReference type="GO" id="GO:0022627">
    <property type="term" value="C:cytosolic small ribosomal subunit"/>
    <property type="evidence" value="ECO:0007669"/>
    <property type="project" value="UniProtKB-UniRule"/>
</dbReference>
<dbReference type="GO" id="GO:0003735">
    <property type="term" value="F:structural constituent of ribosome"/>
    <property type="evidence" value="ECO:0007669"/>
    <property type="project" value="UniProtKB-UniRule"/>
</dbReference>
<dbReference type="EMBL" id="LN734822">
    <property type="protein sequence ID" value="CEL25075.1"/>
    <property type="molecule type" value="Genomic_DNA"/>
</dbReference>
<reference evidence="8" key="1">
    <citation type="submission" date="2013-12" db="EMBL/GenBank/DDBJ databases">
        <title>The complete genome sequence of Methanobacterium sp. BRM9.</title>
        <authorList>
            <consortium name="Pastoral Greenhouse Gas Research Consortium"/>
            <person name="Kelly W.J."/>
            <person name="Leahy S.C."/>
            <person name="Perry R."/>
            <person name="Li D."/>
            <person name="Altermann E."/>
            <person name="Lambie S.C."/>
            <person name="Attwood G.T."/>
        </authorList>
    </citation>
    <scope>NUCLEOTIDE SEQUENCE [LARGE SCALE GENOMIC DNA]</scope>
    <source>
        <strain evidence="8">BRM9</strain>
    </source>
</reference>
<dbReference type="Proteomes" id="UP000606900">
    <property type="component" value="Unassembled WGS sequence"/>
</dbReference>
<dbReference type="EMBL" id="LN515531">
    <property type="protein sequence ID" value="CEA12693.1"/>
    <property type="molecule type" value="Genomic_DNA"/>
</dbReference>